<evidence type="ECO:0000313" key="7">
    <source>
        <dbReference type="EMBL" id="REF00718.1"/>
    </source>
</evidence>
<protein>
    <submittedName>
        <fullName evidence="7">Uncharacterized membrane protein YidH (DUF202 family)</fullName>
    </submittedName>
</protein>
<name>A0A3D9SYR2_9ACTN</name>
<proteinExistence type="predicted"/>
<dbReference type="EMBL" id="QTTT01000001">
    <property type="protein sequence ID" value="REF00718.1"/>
    <property type="molecule type" value="Genomic_DNA"/>
</dbReference>
<keyword evidence="2 5" id="KW-0812">Transmembrane</keyword>
<organism evidence="7 8">
    <name type="scientific">Thermomonospora umbrina</name>
    <dbReference type="NCBI Taxonomy" id="111806"/>
    <lineage>
        <taxon>Bacteria</taxon>
        <taxon>Bacillati</taxon>
        <taxon>Actinomycetota</taxon>
        <taxon>Actinomycetes</taxon>
        <taxon>Streptosporangiales</taxon>
        <taxon>Thermomonosporaceae</taxon>
        <taxon>Thermomonospora</taxon>
    </lineage>
</organism>
<dbReference type="InterPro" id="IPR003807">
    <property type="entry name" value="DUF202"/>
</dbReference>
<feature type="domain" description="DUF202" evidence="6">
    <location>
        <begin position="16"/>
        <end position="99"/>
    </location>
</feature>
<dbReference type="AlphaFoldDB" id="A0A3D9SYR2"/>
<comment type="caution">
    <text evidence="7">The sequence shown here is derived from an EMBL/GenBank/DDBJ whole genome shotgun (WGS) entry which is preliminary data.</text>
</comment>
<evidence type="ECO:0000259" key="6">
    <source>
        <dbReference type="Pfam" id="PF02656"/>
    </source>
</evidence>
<dbReference type="Pfam" id="PF02656">
    <property type="entry name" value="DUF202"/>
    <property type="match status" value="1"/>
</dbReference>
<evidence type="ECO:0000256" key="1">
    <source>
        <dbReference type="ARBA" id="ARBA00004127"/>
    </source>
</evidence>
<keyword evidence="4 5" id="KW-0472">Membrane</keyword>
<keyword evidence="8" id="KW-1185">Reference proteome</keyword>
<feature type="transmembrane region" description="Helical" evidence="5">
    <location>
        <begin position="76"/>
        <end position="98"/>
    </location>
</feature>
<gene>
    <name evidence="7" type="ORF">DFJ69_6288</name>
</gene>
<dbReference type="Proteomes" id="UP000256661">
    <property type="component" value="Unassembled WGS sequence"/>
</dbReference>
<dbReference type="GO" id="GO:0012505">
    <property type="term" value="C:endomembrane system"/>
    <property type="evidence" value="ECO:0007669"/>
    <property type="project" value="UniProtKB-SubCell"/>
</dbReference>
<evidence type="ECO:0000256" key="4">
    <source>
        <dbReference type="ARBA" id="ARBA00023136"/>
    </source>
</evidence>
<comment type="subcellular location">
    <subcellularLocation>
        <location evidence="1">Endomembrane system</location>
        <topology evidence="1">Multi-pass membrane protein</topology>
    </subcellularLocation>
</comment>
<evidence type="ECO:0000256" key="5">
    <source>
        <dbReference type="SAM" id="Phobius"/>
    </source>
</evidence>
<feature type="transmembrane region" description="Helical" evidence="5">
    <location>
        <begin position="45"/>
        <end position="64"/>
    </location>
</feature>
<evidence type="ECO:0000256" key="3">
    <source>
        <dbReference type="ARBA" id="ARBA00022989"/>
    </source>
</evidence>
<sequence>MTSPPGRGLRPGPGRDPGLAAERTELAWTRTAVSMLALGAAMTKVSPVAGVVMLAVGVGAWAGGRVGSPGAGPRRWVVPVLGLAVTVVAMIALATTLVSLGRSGHGPLGDLGLLGDRRP</sequence>
<reference evidence="7 8" key="1">
    <citation type="submission" date="2018-08" db="EMBL/GenBank/DDBJ databases">
        <title>Sequencing the genomes of 1000 actinobacteria strains.</title>
        <authorList>
            <person name="Klenk H.-P."/>
        </authorList>
    </citation>
    <scope>NUCLEOTIDE SEQUENCE [LARGE SCALE GENOMIC DNA]</scope>
    <source>
        <strain evidence="7 8">DSM 43927</strain>
    </source>
</reference>
<accession>A0A3D9SYR2</accession>
<evidence type="ECO:0000313" key="8">
    <source>
        <dbReference type="Proteomes" id="UP000256661"/>
    </source>
</evidence>
<keyword evidence="3 5" id="KW-1133">Transmembrane helix</keyword>
<evidence type="ECO:0000256" key="2">
    <source>
        <dbReference type="ARBA" id="ARBA00022692"/>
    </source>
</evidence>